<dbReference type="GO" id="GO:0006355">
    <property type="term" value="P:regulation of DNA-templated transcription"/>
    <property type="evidence" value="ECO:0007669"/>
    <property type="project" value="InterPro"/>
</dbReference>
<keyword evidence="1" id="KW-0805">Transcription regulation</keyword>
<evidence type="ECO:0000313" key="6">
    <source>
        <dbReference type="Proteomes" id="UP000325243"/>
    </source>
</evidence>
<keyword evidence="6" id="KW-1185">Reference proteome</keyword>
<dbReference type="Proteomes" id="UP000325243">
    <property type="component" value="Unassembled WGS sequence"/>
</dbReference>
<feature type="domain" description="HTH luxR-type" evidence="4">
    <location>
        <begin position="476"/>
        <end position="541"/>
    </location>
</feature>
<dbReference type="InterPro" id="IPR016032">
    <property type="entry name" value="Sig_transdc_resp-reg_C-effctor"/>
</dbReference>
<evidence type="ECO:0000313" key="5">
    <source>
        <dbReference type="EMBL" id="TYL53068.1"/>
    </source>
</evidence>
<dbReference type="Gene3D" id="1.10.10.10">
    <property type="entry name" value="Winged helix-like DNA-binding domain superfamily/Winged helix DNA-binding domain"/>
    <property type="match status" value="1"/>
</dbReference>
<proteinExistence type="predicted"/>
<dbReference type="InterPro" id="IPR011990">
    <property type="entry name" value="TPR-like_helical_dom_sf"/>
</dbReference>
<gene>
    <name evidence="5" type="ORF">FYC51_04970</name>
</gene>
<comment type="caution">
    <text evidence="5">The sequence shown here is derived from an EMBL/GenBank/DDBJ whole genome shotgun (WGS) entry which is preliminary data.</text>
</comment>
<dbReference type="Pfam" id="PF00196">
    <property type="entry name" value="GerE"/>
    <property type="match status" value="1"/>
</dbReference>
<accession>A0A5S4V4E7</accession>
<dbReference type="InterPro" id="IPR000792">
    <property type="entry name" value="Tscrpt_reg_LuxR_C"/>
</dbReference>
<protein>
    <submittedName>
        <fullName evidence="5">Response regulator transcription factor</fullName>
    </submittedName>
</protein>
<dbReference type="SMART" id="SM00421">
    <property type="entry name" value="HTH_LUXR"/>
    <property type="match status" value="1"/>
</dbReference>
<dbReference type="PRINTS" id="PR00038">
    <property type="entry name" value="HTHLUXR"/>
</dbReference>
<dbReference type="GO" id="GO:0003677">
    <property type="term" value="F:DNA binding"/>
    <property type="evidence" value="ECO:0007669"/>
    <property type="project" value="UniProtKB-KW"/>
</dbReference>
<dbReference type="Gene3D" id="1.25.40.10">
    <property type="entry name" value="Tetratricopeptide repeat domain"/>
    <property type="match status" value="2"/>
</dbReference>
<keyword evidence="3" id="KW-0804">Transcription</keyword>
<dbReference type="InterPro" id="IPR036388">
    <property type="entry name" value="WH-like_DNA-bd_sf"/>
</dbReference>
<evidence type="ECO:0000259" key="4">
    <source>
        <dbReference type="PROSITE" id="PS50043"/>
    </source>
</evidence>
<dbReference type="AlphaFoldDB" id="A0A5S4V4E7"/>
<dbReference type="EMBL" id="VSSB01000001">
    <property type="protein sequence ID" value="TYL53068.1"/>
    <property type="molecule type" value="Genomic_DNA"/>
</dbReference>
<organism evidence="5 6">
    <name type="scientific">Agromyces mariniharenae</name>
    <dbReference type="NCBI Taxonomy" id="2604423"/>
    <lineage>
        <taxon>Bacteria</taxon>
        <taxon>Bacillati</taxon>
        <taxon>Actinomycetota</taxon>
        <taxon>Actinomycetes</taxon>
        <taxon>Micrococcales</taxon>
        <taxon>Microbacteriaceae</taxon>
        <taxon>Agromyces</taxon>
    </lineage>
</organism>
<dbReference type="SUPFAM" id="SSF48452">
    <property type="entry name" value="TPR-like"/>
    <property type="match status" value="2"/>
</dbReference>
<dbReference type="PANTHER" id="PTHR43214">
    <property type="entry name" value="TWO-COMPONENT RESPONSE REGULATOR"/>
    <property type="match status" value="1"/>
</dbReference>
<dbReference type="CDD" id="cd06170">
    <property type="entry name" value="LuxR_C_like"/>
    <property type="match status" value="1"/>
</dbReference>
<dbReference type="PANTHER" id="PTHR43214:SF24">
    <property type="entry name" value="TRANSCRIPTIONAL REGULATORY PROTEIN NARL-RELATED"/>
    <property type="match status" value="1"/>
</dbReference>
<evidence type="ECO:0000256" key="1">
    <source>
        <dbReference type="ARBA" id="ARBA00023015"/>
    </source>
</evidence>
<evidence type="ECO:0000256" key="2">
    <source>
        <dbReference type="ARBA" id="ARBA00023125"/>
    </source>
</evidence>
<dbReference type="PROSITE" id="PS00622">
    <property type="entry name" value="HTH_LUXR_1"/>
    <property type="match status" value="1"/>
</dbReference>
<evidence type="ECO:0000256" key="3">
    <source>
        <dbReference type="ARBA" id="ARBA00023163"/>
    </source>
</evidence>
<reference evidence="5 6" key="1">
    <citation type="submission" date="2019-08" db="EMBL/GenBank/DDBJ databases">
        <authorList>
            <person name="Hu J."/>
        </authorList>
    </citation>
    <scope>NUCLEOTIDE SEQUENCE [LARGE SCALE GENOMIC DNA]</scope>
    <source>
        <strain evidence="5 6">NEAU-184</strain>
    </source>
</reference>
<dbReference type="InterPro" id="IPR039420">
    <property type="entry name" value="WalR-like"/>
</dbReference>
<keyword evidence="2" id="KW-0238">DNA-binding</keyword>
<dbReference type="PROSITE" id="PS50043">
    <property type="entry name" value="HTH_LUXR_2"/>
    <property type="match status" value="1"/>
</dbReference>
<dbReference type="RefSeq" id="WP_148732530.1">
    <property type="nucleotide sequence ID" value="NZ_VSSB01000001.1"/>
</dbReference>
<sequence length="544" mass="58405">MDASTALDRGRTAYLEHRWTDAVIGLDAADRATATTALDLEQLATAALLVGRFEESVEWRTRAHEAFLADGDLDDAIRCAVWLGMEFMYVGQLAQGGGWFARAQRLLEEHPEGRPDHGFLFIPEGLAALYGGDGARAAASFSRAAELARTAKDADLVALGELGMGQSEIMLGRSAEGLARLDEVMVAVTAGELSPVPSGIVYCEVLQCCRQTFDVRRAHEWTRALDRWCAERPDMVAFSGQCHSHRAELFLLHGAWADALAAAELARELSELGDPNGMFGACYQIGEVHRLRGEPDAAAAAYEQAARTGFEPQPGLALLRLAQGEPDVARAMVVAAAERLDPAERRWLLPATVEIQLGVGDVAAAREVADELRELSRSSPMPMLLAVVEQADAAVRLAEGDARGALTASRRAWARWRDLDVPYEAARCRLIAARACRALDDEASAAMELDAARVALADLGAGQALAAAEAEWSTEPTPQPGGLSAREAEVLRLVAAGETNREIASDLFLSEKTVERHLSNIFGKLGVSSRSAATAFAFRHGVAD</sequence>
<name>A0A5S4V4E7_9MICO</name>
<dbReference type="SUPFAM" id="SSF46894">
    <property type="entry name" value="C-terminal effector domain of the bipartite response regulators"/>
    <property type="match status" value="1"/>
</dbReference>